<dbReference type="RefSeq" id="WP_101679497.1">
    <property type="nucleotide sequence ID" value="NZ_CP136958.1"/>
</dbReference>
<name>A0AAF1BW20_9CORY</name>
<dbReference type="Proteomes" id="UP000234560">
    <property type="component" value="Chromosome"/>
</dbReference>
<evidence type="ECO:0000256" key="2">
    <source>
        <dbReference type="SAM" id="SignalP"/>
    </source>
</evidence>
<accession>A0AAF1BW20</accession>
<sequence length="198" mass="20612">MLSFTKSALTTLVCASLAIGVSVPAADAATVKVEGDTCVFTVTKEEQNYLKLYDIPGEVPATLAEKGLTKAEATKLETAMKGELQALDELAASGEQYYKDGAITKEKYEEGMKNINLQRKVANAFLPAISDCAAGRNSAVKPQNTTAQSALSTEDGKLTDAGIGVVVAGVVVSIVGIIAIALPQIKNLLPPDIAAMLP</sequence>
<organism evidence="3 4">
    <name type="scientific">Corynebacterium pyruviciproducens</name>
    <dbReference type="NCBI Taxonomy" id="598660"/>
    <lineage>
        <taxon>Bacteria</taxon>
        <taxon>Bacillati</taxon>
        <taxon>Actinomycetota</taxon>
        <taxon>Actinomycetes</taxon>
        <taxon>Mycobacteriales</taxon>
        <taxon>Corynebacteriaceae</taxon>
        <taxon>Corynebacterium</taxon>
    </lineage>
</organism>
<dbReference type="EMBL" id="CP136958">
    <property type="protein sequence ID" value="WOT01987.1"/>
    <property type="molecule type" value="Genomic_DNA"/>
</dbReference>
<keyword evidence="1" id="KW-0812">Transmembrane</keyword>
<keyword evidence="1" id="KW-1133">Transmembrane helix</keyword>
<keyword evidence="2" id="KW-0732">Signal</keyword>
<evidence type="ECO:0000313" key="4">
    <source>
        <dbReference type="Proteomes" id="UP000234560"/>
    </source>
</evidence>
<evidence type="ECO:0008006" key="5">
    <source>
        <dbReference type="Google" id="ProtNLM"/>
    </source>
</evidence>
<evidence type="ECO:0000256" key="1">
    <source>
        <dbReference type="SAM" id="Phobius"/>
    </source>
</evidence>
<evidence type="ECO:0000313" key="3">
    <source>
        <dbReference type="EMBL" id="WOT01987.1"/>
    </source>
</evidence>
<feature type="signal peptide" evidence="2">
    <location>
        <begin position="1"/>
        <end position="25"/>
    </location>
</feature>
<reference evidence="3" key="1">
    <citation type="submission" date="2017-12" db="EMBL/GenBank/DDBJ databases">
        <authorList>
            <person name="Thomas-White K."/>
            <person name="Wolfe A.J."/>
        </authorList>
    </citation>
    <scope>NUCLEOTIDE SEQUENCE</scope>
    <source>
        <strain evidence="3">UMB0763</strain>
    </source>
</reference>
<keyword evidence="1" id="KW-0472">Membrane</keyword>
<proteinExistence type="predicted"/>
<feature type="transmembrane region" description="Helical" evidence="1">
    <location>
        <begin position="161"/>
        <end position="182"/>
    </location>
</feature>
<dbReference type="AlphaFoldDB" id="A0AAF1BW20"/>
<protein>
    <recommendedName>
        <fullName evidence="5">Secreted protein</fullName>
    </recommendedName>
</protein>
<gene>
    <name evidence="3" type="ORF">CYJ47_12165</name>
</gene>
<feature type="chain" id="PRO_5041983863" description="Secreted protein" evidence="2">
    <location>
        <begin position="26"/>
        <end position="198"/>
    </location>
</feature>
<dbReference type="KEGG" id="cpyr:CYJ47_12165"/>
<reference evidence="3" key="2">
    <citation type="submission" date="2023-10" db="EMBL/GenBank/DDBJ databases">
        <authorList>
            <person name="Choi B."/>
        </authorList>
    </citation>
    <scope>NUCLEOTIDE SEQUENCE</scope>
    <source>
        <strain evidence="3">UMB0763</strain>
    </source>
</reference>